<dbReference type="Proteomes" id="UP000024635">
    <property type="component" value="Unassembled WGS sequence"/>
</dbReference>
<proteinExistence type="predicted"/>
<dbReference type="AlphaFoldDB" id="A0A016W0B4"/>
<reference evidence="3" key="1">
    <citation type="journal article" date="2015" name="Nat. Genet.">
        <title>The genome and transcriptome of the zoonotic hookworm Ancylostoma ceylanicum identify infection-specific gene families.</title>
        <authorList>
            <person name="Schwarz E.M."/>
            <person name="Hu Y."/>
            <person name="Antoshechkin I."/>
            <person name="Miller M.M."/>
            <person name="Sternberg P.W."/>
            <person name="Aroian R.V."/>
        </authorList>
    </citation>
    <scope>NUCLEOTIDE SEQUENCE</scope>
    <source>
        <strain evidence="3">HY135</strain>
    </source>
</reference>
<evidence type="ECO:0000256" key="1">
    <source>
        <dbReference type="SAM" id="Phobius"/>
    </source>
</evidence>
<keyword evidence="1" id="KW-1133">Transmembrane helix</keyword>
<feature type="transmembrane region" description="Helical" evidence="1">
    <location>
        <begin position="12"/>
        <end position="33"/>
    </location>
</feature>
<comment type="caution">
    <text evidence="2">The sequence shown here is derived from an EMBL/GenBank/DDBJ whole genome shotgun (WGS) entry which is preliminary data.</text>
</comment>
<keyword evidence="3" id="KW-1185">Reference proteome</keyword>
<dbReference type="EMBL" id="JARK01001339">
    <property type="protein sequence ID" value="EYC32453.1"/>
    <property type="molecule type" value="Genomic_DNA"/>
</dbReference>
<protein>
    <submittedName>
        <fullName evidence="2">Uncharacterized protein</fullName>
    </submittedName>
</protein>
<name>A0A016W0B4_9BILA</name>
<evidence type="ECO:0000313" key="2">
    <source>
        <dbReference type="EMBL" id="EYC32453.1"/>
    </source>
</evidence>
<organism evidence="2 3">
    <name type="scientific">Ancylostoma ceylanicum</name>
    <dbReference type="NCBI Taxonomy" id="53326"/>
    <lineage>
        <taxon>Eukaryota</taxon>
        <taxon>Metazoa</taxon>
        <taxon>Ecdysozoa</taxon>
        <taxon>Nematoda</taxon>
        <taxon>Chromadorea</taxon>
        <taxon>Rhabditida</taxon>
        <taxon>Rhabditina</taxon>
        <taxon>Rhabditomorpha</taxon>
        <taxon>Strongyloidea</taxon>
        <taxon>Ancylostomatidae</taxon>
        <taxon>Ancylostomatinae</taxon>
        <taxon>Ancylostoma</taxon>
    </lineage>
</organism>
<keyword evidence="1" id="KW-0472">Membrane</keyword>
<accession>A0A016W0B4</accession>
<sequence>MLFCVHIRTRQGIVMVILIQCCSLSSVSLYLQLSPWCKSVICRDFNLLNASFWGMVLFRLSDASSCWLSLQGPLEIGSFFFFLQVS</sequence>
<evidence type="ECO:0000313" key="3">
    <source>
        <dbReference type="Proteomes" id="UP000024635"/>
    </source>
</evidence>
<gene>
    <name evidence="2" type="primary">Acey_s0003.g1585</name>
    <name evidence="2" type="ORF">Y032_0003g1585</name>
</gene>
<keyword evidence="1" id="KW-0812">Transmembrane</keyword>